<proteinExistence type="predicted"/>
<feature type="region of interest" description="Disordered" evidence="1">
    <location>
        <begin position="447"/>
        <end position="466"/>
    </location>
</feature>
<evidence type="ECO:0008006" key="4">
    <source>
        <dbReference type="Google" id="ProtNLM"/>
    </source>
</evidence>
<feature type="compositionally biased region" description="Basic and acidic residues" evidence="1">
    <location>
        <begin position="111"/>
        <end position="121"/>
    </location>
</feature>
<name>A0A9W7YA53_9FUNG</name>
<accession>A0A9W7YA53</accession>
<sequence length="466" mass="50400">MDSQPMRLVARAAAVLRQAHVAARARGCLGGRGCAWLHTGGRLPDRGGSGSRGSGEQRDSRPLRVNEPDTVDEDLRSLESILELLDSPDEARPAKSVDGTPPLRQSRRRHEPAGDDGRGADGPDTTMDDLFSAIDENRRFGGRPQKGGGRRAGSAGDWRKGPDAPDSGGGDTDPMLEFERILADLAKNDTKAYTPDKPAPLFWDEDTIDGEFGSGGRFANKLSPRMLFESGPRASAYSAGRLVGDPDKVSDIAARLRRISRDTNQHDGRSGRGAGYVQGQQRQNRELEQNLLSRLALCRSVPALSSFVFADLISRSATVAKGMAAAQPSSAVYAEVIRKARELQAPSIALYVFNYCCTRMRLADRLRVLNHEVCSELLATAWHGQRDISLVFLVMQNTVATGISSGRGLDRQIDQIAADLRMSYNMPEAASNVLSLKSKIMASVSSGTSIPHSSSQARRGTPPPWP</sequence>
<protein>
    <recommendedName>
        <fullName evidence="4">Mtf2-like C-terminal domain-containing protein</fullName>
    </recommendedName>
</protein>
<feature type="compositionally biased region" description="Basic and acidic residues" evidence="1">
    <location>
        <begin position="259"/>
        <end position="270"/>
    </location>
</feature>
<feature type="compositionally biased region" description="Basic and acidic residues" evidence="1">
    <location>
        <begin position="55"/>
        <end position="77"/>
    </location>
</feature>
<dbReference type="OrthoDB" id="5540344at2759"/>
<evidence type="ECO:0000313" key="2">
    <source>
        <dbReference type="EMBL" id="KAJ1727594.1"/>
    </source>
</evidence>
<gene>
    <name evidence="2" type="ORF">LPJ61_004488</name>
</gene>
<reference evidence="2" key="1">
    <citation type="submission" date="2022-07" db="EMBL/GenBank/DDBJ databases">
        <title>Phylogenomic reconstructions and comparative analyses of Kickxellomycotina fungi.</title>
        <authorList>
            <person name="Reynolds N.K."/>
            <person name="Stajich J.E."/>
            <person name="Barry K."/>
            <person name="Grigoriev I.V."/>
            <person name="Crous P."/>
            <person name="Smith M.E."/>
        </authorList>
    </citation>
    <scope>NUCLEOTIDE SEQUENCE</scope>
    <source>
        <strain evidence="2">BCRC 34381</strain>
    </source>
</reference>
<keyword evidence="3" id="KW-1185">Reference proteome</keyword>
<comment type="caution">
    <text evidence="2">The sequence shown here is derived from an EMBL/GenBank/DDBJ whole genome shotgun (WGS) entry which is preliminary data.</text>
</comment>
<feature type="region of interest" description="Disordered" evidence="1">
    <location>
        <begin position="259"/>
        <end position="282"/>
    </location>
</feature>
<dbReference type="Proteomes" id="UP001143981">
    <property type="component" value="Unassembled WGS sequence"/>
</dbReference>
<organism evidence="2 3">
    <name type="scientific">Coemansia biformis</name>
    <dbReference type="NCBI Taxonomy" id="1286918"/>
    <lineage>
        <taxon>Eukaryota</taxon>
        <taxon>Fungi</taxon>
        <taxon>Fungi incertae sedis</taxon>
        <taxon>Zoopagomycota</taxon>
        <taxon>Kickxellomycotina</taxon>
        <taxon>Kickxellomycetes</taxon>
        <taxon>Kickxellales</taxon>
        <taxon>Kickxellaceae</taxon>
        <taxon>Coemansia</taxon>
    </lineage>
</organism>
<dbReference type="EMBL" id="JANBOI010001045">
    <property type="protein sequence ID" value="KAJ1727594.1"/>
    <property type="molecule type" value="Genomic_DNA"/>
</dbReference>
<feature type="region of interest" description="Disordered" evidence="1">
    <location>
        <begin position="38"/>
        <end position="173"/>
    </location>
</feature>
<evidence type="ECO:0000313" key="3">
    <source>
        <dbReference type="Proteomes" id="UP001143981"/>
    </source>
</evidence>
<feature type="compositionally biased region" description="Polar residues" evidence="1">
    <location>
        <begin position="447"/>
        <end position="458"/>
    </location>
</feature>
<dbReference type="AlphaFoldDB" id="A0A9W7YA53"/>
<evidence type="ECO:0000256" key="1">
    <source>
        <dbReference type="SAM" id="MobiDB-lite"/>
    </source>
</evidence>